<name>A0A075AZE3_ROZAC</name>
<organism evidence="2 3">
    <name type="scientific">Rozella allomycis (strain CSF55)</name>
    <dbReference type="NCBI Taxonomy" id="988480"/>
    <lineage>
        <taxon>Eukaryota</taxon>
        <taxon>Fungi</taxon>
        <taxon>Fungi incertae sedis</taxon>
        <taxon>Cryptomycota</taxon>
        <taxon>Cryptomycota incertae sedis</taxon>
        <taxon>Rozella</taxon>
    </lineage>
</organism>
<dbReference type="OrthoDB" id="10667800at2759"/>
<keyword evidence="3" id="KW-1185">Reference proteome</keyword>
<feature type="transmembrane region" description="Helical" evidence="1">
    <location>
        <begin position="248"/>
        <end position="269"/>
    </location>
</feature>
<accession>A0A075AZE3</accession>
<dbReference type="EMBL" id="KE560785">
    <property type="protein sequence ID" value="EPZ35670.1"/>
    <property type="molecule type" value="Genomic_DNA"/>
</dbReference>
<proteinExistence type="predicted"/>
<keyword evidence="1" id="KW-0812">Transmembrane</keyword>
<gene>
    <name evidence="2" type="ORF">O9G_003614</name>
</gene>
<keyword evidence="1" id="KW-0472">Membrane</keyword>
<protein>
    <recommendedName>
        <fullName evidence="4">DUF2470 domain-containing protein</fullName>
    </recommendedName>
</protein>
<dbReference type="Proteomes" id="UP000030755">
    <property type="component" value="Unassembled WGS sequence"/>
</dbReference>
<evidence type="ECO:0000313" key="2">
    <source>
        <dbReference type="EMBL" id="EPZ35670.1"/>
    </source>
</evidence>
<feature type="transmembrane region" description="Helical" evidence="1">
    <location>
        <begin position="202"/>
        <end position="223"/>
    </location>
</feature>
<evidence type="ECO:0008006" key="4">
    <source>
        <dbReference type="Google" id="ProtNLM"/>
    </source>
</evidence>
<dbReference type="HOGENOM" id="CLU_947151_0_0_1"/>
<evidence type="ECO:0000313" key="3">
    <source>
        <dbReference type="Proteomes" id="UP000030755"/>
    </source>
</evidence>
<dbReference type="AlphaFoldDB" id="A0A075AZE3"/>
<keyword evidence="1" id="KW-1133">Transmembrane helix</keyword>
<reference evidence="2 3" key="1">
    <citation type="journal article" date="2013" name="Curr. Biol.">
        <title>Shared signatures of parasitism and phylogenomics unite Cryptomycota and microsporidia.</title>
        <authorList>
            <person name="James T.Y."/>
            <person name="Pelin A."/>
            <person name="Bonen L."/>
            <person name="Ahrendt S."/>
            <person name="Sain D."/>
            <person name="Corradi N."/>
            <person name="Stajich J.E."/>
        </authorList>
    </citation>
    <scope>NUCLEOTIDE SEQUENCE [LARGE SCALE GENOMIC DNA]</scope>
    <source>
        <strain evidence="2 3">CSF55</strain>
    </source>
</reference>
<evidence type="ECO:0000256" key="1">
    <source>
        <dbReference type="SAM" id="Phobius"/>
    </source>
</evidence>
<dbReference type="STRING" id="988480.A0A075AZE3"/>
<sequence length="294" mass="33625">MRSQLRHQPTRLSVYPKTTVIAFNGDVNQDIEPKSNVIIRSIKKTFKSCLPRKDLKTKKVEYGVISVHIQHLSQFFNSFDPSPFHERDMDSNAEEFILTYADEIALDKKIEKYKVEIVLGELPDRNEYDFIVLGAELARKSKRPVSPYARYEITSPGAGEIDKMKAILSDDLQLAINNHFDFQSQKADNELKKLFRTGRTSLIAGVIILVVCLLGSEFLTSTYSEADGNITLSSAKTWAQMGQNALQILAWVSLWRPLEIFLFNWFPLLQHRKLLRKLSQCDAVVKLASETKRD</sequence>